<keyword evidence="3" id="KW-1185">Reference proteome</keyword>
<comment type="caution">
    <text evidence="2">The sequence shown here is derived from an EMBL/GenBank/DDBJ whole genome shotgun (WGS) entry which is preliminary data.</text>
</comment>
<dbReference type="EMBL" id="WHSB02000008">
    <property type="protein sequence ID" value="MCQ4632730.1"/>
    <property type="molecule type" value="Genomic_DNA"/>
</dbReference>
<proteinExistence type="predicted"/>
<sequence>MKRQSSHAPLLRANARSASLALVVAVAITGSMVAVRAEAGSPDRLSATFTLCGESRRVNCVVDGDTFWFERQKIRIADIDAPELSPPRCAFERDKGEAAKHRLLALLNAGPFSLAKNGRDEDRYGRKLRDVLRDGRSIGQQLVGEGLARTWDGSRRPWCQ</sequence>
<dbReference type="Pfam" id="PF00565">
    <property type="entry name" value="SNase"/>
    <property type="match status" value="1"/>
</dbReference>
<evidence type="ECO:0000259" key="1">
    <source>
        <dbReference type="PROSITE" id="PS50830"/>
    </source>
</evidence>
<gene>
    <name evidence="2" type="ORF">GB927_021995</name>
</gene>
<dbReference type="Proteomes" id="UP000996601">
    <property type="component" value="Unassembled WGS sequence"/>
</dbReference>
<dbReference type="Gene3D" id="2.40.50.90">
    <property type="match status" value="1"/>
</dbReference>
<reference evidence="2" key="1">
    <citation type="submission" date="2021-07" db="EMBL/GenBank/DDBJ databases">
        <title>Shinella sp. nov., a novel member of the genus Shinella from water.</title>
        <authorList>
            <person name="Deng Y."/>
        </authorList>
    </citation>
    <scope>NUCLEOTIDE SEQUENCE</scope>
    <source>
        <strain evidence="2">CPCC 100929</strain>
    </source>
</reference>
<evidence type="ECO:0000313" key="3">
    <source>
        <dbReference type="Proteomes" id="UP000996601"/>
    </source>
</evidence>
<dbReference type="PROSITE" id="PS50830">
    <property type="entry name" value="TNASE_3"/>
    <property type="match status" value="1"/>
</dbReference>
<dbReference type="InterPro" id="IPR035437">
    <property type="entry name" value="SNase_OB-fold_sf"/>
</dbReference>
<name>A0ABT1RC11_9HYPH</name>
<evidence type="ECO:0000313" key="2">
    <source>
        <dbReference type="EMBL" id="MCQ4632730.1"/>
    </source>
</evidence>
<accession>A0ABT1RC11</accession>
<dbReference type="InterPro" id="IPR016071">
    <property type="entry name" value="Staphylococal_nuclease_OB-fold"/>
</dbReference>
<protein>
    <submittedName>
        <fullName evidence="2">Thermonuclease family protein</fullName>
    </submittedName>
</protein>
<dbReference type="SUPFAM" id="SSF50199">
    <property type="entry name" value="Staphylococcal nuclease"/>
    <property type="match status" value="1"/>
</dbReference>
<organism evidence="2 3">
    <name type="scientific">Shinella lacus</name>
    <dbReference type="NCBI Taxonomy" id="2654216"/>
    <lineage>
        <taxon>Bacteria</taxon>
        <taxon>Pseudomonadati</taxon>
        <taxon>Pseudomonadota</taxon>
        <taxon>Alphaproteobacteria</taxon>
        <taxon>Hyphomicrobiales</taxon>
        <taxon>Rhizobiaceae</taxon>
        <taxon>Shinella</taxon>
    </lineage>
</organism>
<feature type="domain" description="TNase-like" evidence="1">
    <location>
        <begin position="52"/>
        <end position="149"/>
    </location>
</feature>